<proteinExistence type="predicted"/>
<protein>
    <submittedName>
        <fullName evidence="1">Uncharacterized protein</fullName>
    </submittedName>
</protein>
<reference evidence="1 2" key="1">
    <citation type="journal article" date="2024" name="G3 (Bethesda)">
        <title>Genome assembly of Hibiscus sabdariffa L. provides insights into metabolisms of medicinal natural products.</title>
        <authorList>
            <person name="Kim T."/>
        </authorList>
    </citation>
    <scope>NUCLEOTIDE SEQUENCE [LARGE SCALE GENOMIC DNA]</scope>
    <source>
        <strain evidence="1">TK-2024</strain>
        <tissue evidence="1">Old leaves</tissue>
    </source>
</reference>
<evidence type="ECO:0000313" key="1">
    <source>
        <dbReference type="EMBL" id="KAK9030337.1"/>
    </source>
</evidence>
<gene>
    <name evidence="1" type="ORF">V6N11_031764</name>
</gene>
<evidence type="ECO:0000313" key="2">
    <source>
        <dbReference type="Proteomes" id="UP001396334"/>
    </source>
</evidence>
<comment type="caution">
    <text evidence="1">The sequence shown here is derived from an EMBL/GenBank/DDBJ whole genome shotgun (WGS) entry which is preliminary data.</text>
</comment>
<organism evidence="1 2">
    <name type="scientific">Hibiscus sabdariffa</name>
    <name type="common">roselle</name>
    <dbReference type="NCBI Taxonomy" id="183260"/>
    <lineage>
        <taxon>Eukaryota</taxon>
        <taxon>Viridiplantae</taxon>
        <taxon>Streptophyta</taxon>
        <taxon>Embryophyta</taxon>
        <taxon>Tracheophyta</taxon>
        <taxon>Spermatophyta</taxon>
        <taxon>Magnoliopsida</taxon>
        <taxon>eudicotyledons</taxon>
        <taxon>Gunneridae</taxon>
        <taxon>Pentapetalae</taxon>
        <taxon>rosids</taxon>
        <taxon>malvids</taxon>
        <taxon>Malvales</taxon>
        <taxon>Malvaceae</taxon>
        <taxon>Malvoideae</taxon>
        <taxon>Hibiscus</taxon>
    </lineage>
</organism>
<name>A0ABR2SZD5_9ROSI</name>
<sequence length="124" mass="13751">MVAERGPVCVAEKCRATAGTRFHDEEETGVAAATRNRSGQSRMLIFTGQRGEWEVAEEKSRGKVQQITDGGDLHGRCTKVTKLKDGEGKCLGSTGLPRVLHSETAWRFDEWCMGLVEKRGRSQR</sequence>
<accession>A0ABR2SZD5</accession>
<keyword evidence="2" id="KW-1185">Reference proteome</keyword>
<dbReference type="Proteomes" id="UP001396334">
    <property type="component" value="Unassembled WGS sequence"/>
</dbReference>
<dbReference type="EMBL" id="JBBPBN010000010">
    <property type="protein sequence ID" value="KAK9030337.1"/>
    <property type="molecule type" value="Genomic_DNA"/>
</dbReference>